<evidence type="ECO:0000256" key="1">
    <source>
        <dbReference type="SAM" id="MobiDB-lite"/>
    </source>
</evidence>
<feature type="compositionally biased region" description="Basic and acidic residues" evidence="1">
    <location>
        <begin position="32"/>
        <end position="42"/>
    </location>
</feature>
<protein>
    <submittedName>
        <fullName evidence="2">Uncharacterized protein</fullName>
    </submittedName>
</protein>
<name>A0A8S9NSA6_BRACR</name>
<dbReference type="Proteomes" id="UP000712600">
    <property type="component" value="Unassembled WGS sequence"/>
</dbReference>
<reference evidence="2" key="1">
    <citation type="submission" date="2019-12" db="EMBL/GenBank/DDBJ databases">
        <title>Genome sequencing and annotation of Brassica cretica.</title>
        <authorList>
            <person name="Studholme D.J."/>
            <person name="Sarris P."/>
        </authorList>
    </citation>
    <scope>NUCLEOTIDE SEQUENCE</scope>
    <source>
        <strain evidence="2">PFS-109/04</strain>
        <tissue evidence="2">Leaf</tissue>
    </source>
</reference>
<dbReference type="EMBL" id="QGKX02001521">
    <property type="protein sequence ID" value="KAF3506399.1"/>
    <property type="molecule type" value="Genomic_DNA"/>
</dbReference>
<feature type="region of interest" description="Disordered" evidence="1">
    <location>
        <begin position="1"/>
        <end position="95"/>
    </location>
</feature>
<dbReference type="AlphaFoldDB" id="A0A8S9NSA6"/>
<feature type="compositionally biased region" description="Basic and acidic residues" evidence="1">
    <location>
        <begin position="1"/>
        <end position="13"/>
    </location>
</feature>
<accession>A0A8S9NSA6</accession>
<feature type="compositionally biased region" description="Polar residues" evidence="1">
    <location>
        <begin position="17"/>
        <end position="27"/>
    </location>
</feature>
<proteinExistence type="predicted"/>
<evidence type="ECO:0000313" key="3">
    <source>
        <dbReference type="Proteomes" id="UP000712600"/>
    </source>
</evidence>
<comment type="caution">
    <text evidence="2">The sequence shown here is derived from an EMBL/GenBank/DDBJ whole genome shotgun (WGS) entry which is preliminary data.</text>
</comment>
<gene>
    <name evidence="2" type="ORF">F2Q69_00005350</name>
</gene>
<sequence>MTGSKHDGIEARRVLGKNTQVLNSSRPQAGHRPLDPRWKEPRFPGSPLEGTPVPRVPARRNPGSSLEGTPVPRYEVLRVRSPEPPPSPGKMENFR</sequence>
<organism evidence="2 3">
    <name type="scientific">Brassica cretica</name>
    <name type="common">Mustard</name>
    <dbReference type="NCBI Taxonomy" id="69181"/>
    <lineage>
        <taxon>Eukaryota</taxon>
        <taxon>Viridiplantae</taxon>
        <taxon>Streptophyta</taxon>
        <taxon>Embryophyta</taxon>
        <taxon>Tracheophyta</taxon>
        <taxon>Spermatophyta</taxon>
        <taxon>Magnoliopsida</taxon>
        <taxon>eudicotyledons</taxon>
        <taxon>Gunneridae</taxon>
        <taxon>Pentapetalae</taxon>
        <taxon>rosids</taxon>
        <taxon>malvids</taxon>
        <taxon>Brassicales</taxon>
        <taxon>Brassicaceae</taxon>
        <taxon>Brassiceae</taxon>
        <taxon>Brassica</taxon>
    </lineage>
</organism>
<evidence type="ECO:0000313" key="2">
    <source>
        <dbReference type="EMBL" id="KAF3506399.1"/>
    </source>
</evidence>